<name>A0A5S9F4H4_UABAM</name>
<proteinExistence type="predicted"/>
<evidence type="ECO:0000313" key="2">
    <source>
        <dbReference type="Proteomes" id="UP000326354"/>
    </source>
</evidence>
<protein>
    <submittedName>
        <fullName evidence="1">Dienelactone hydrolase</fullName>
    </submittedName>
</protein>
<dbReference type="Proteomes" id="UP000326354">
    <property type="component" value="Chromosome"/>
</dbReference>
<sequence length="284" mass="31992">MITACSAQNLQQNIRFDKKILGDFVTLGSLKITKYQKRISRQDNSDFMATVFIPQKKQRYAVVVFAHGFFHDPWRYNSLMKYIASWGYIVVAPHSHNGVWPNHKGYARDLGLCMEYVRKSQQKKDSIFFERYNGKGAIIGHSMGGGAALLAAVDAKPRLVVTYAAAETTPSAKKATQKLTCPAVFVISNNDKVISNSDIHQMYDMSKHEAWKIGIRGAWHCGYEDVSYLGCDSGTLARQQQIDIAKIITVVALKCYVDKVLTRQFLQKAFATDFLEVKHKNNAP</sequence>
<gene>
    <name evidence="1" type="ORF">UABAM_04185</name>
</gene>
<dbReference type="KEGG" id="uam:UABAM_04185"/>
<evidence type="ECO:0000313" key="1">
    <source>
        <dbReference type="EMBL" id="BBM85807.1"/>
    </source>
</evidence>
<dbReference type="Pfam" id="PF07224">
    <property type="entry name" value="Chlorophyllase"/>
    <property type="match status" value="1"/>
</dbReference>
<dbReference type="InterPro" id="IPR029058">
    <property type="entry name" value="AB_hydrolase_fold"/>
</dbReference>
<dbReference type="InterPro" id="IPR017395">
    <property type="entry name" value="Chlorophyllase-like"/>
</dbReference>
<keyword evidence="2" id="KW-1185">Reference proteome</keyword>
<dbReference type="Gene3D" id="3.40.50.1820">
    <property type="entry name" value="alpha/beta hydrolase"/>
    <property type="match status" value="1"/>
</dbReference>
<dbReference type="PANTHER" id="PTHR33428:SF14">
    <property type="entry name" value="CARBOXYLESTERASE TYPE B DOMAIN-CONTAINING PROTEIN"/>
    <property type="match status" value="1"/>
</dbReference>
<accession>A0A5S9F4H4</accession>
<keyword evidence="1" id="KW-0378">Hydrolase</keyword>
<reference evidence="1 2" key="1">
    <citation type="submission" date="2019-08" db="EMBL/GenBank/DDBJ databases">
        <title>Complete genome sequence of Candidatus Uab amorphum.</title>
        <authorList>
            <person name="Shiratori T."/>
            <person name="Suzuki S."/>
            <person name="Kakizawa Y."/>
            <person name="Ishida K."/>
        </authorList>
    </citation>
    <scope>NUCLEOTIDE SEQUENCE [LARGE SCALE GENOMIC DNA]</scope>
    <source>
        <strain evidence="1 2">SRT547</strain>
    </source>
</reference>
<dbReference type="PANTHER" id="PTHR33428">
    <property type="entry name" value="CHLOROPHYLLASE-2, CHLOROPLASTIC"/>
    <property type="match status" value="1"/>
</dbReference>
<dbReference type="SUPFAM" id="SSF53474">
    <property type="entry name" value="alpha/beta-Hydrolases"/>
    <property type="match status" value="1"/>
</dbReference>
<dbReference type="GO" id="GO:0016787">
    <property type="term" value="F:hydrolase activity"/>
    <property type="evidence" value="ECO:0007669"/>
    <property type="project" value="UniProtKB-KW"/>
</dbReference>
<dbReference type="AlphaFoldDB" id="A0A5S9F4H4"/>
<dbReference type="EMBL" id="AP019860">
    <property type="protein sequence ID" value="BBM85807.1"/>
    <property type="molecule type" value="Genomic_DNA"/>
</dbReference>
<organism evidence="1 2">
    <name type="scientific">Uabimicrobium amorphum</name>
    <dbReference type="NCBI Taxonomy" id="2596890"/>
    <lineage>
        <taxon>Bacteria</taxon>
        <taxon>Pseudomonadati</taxon>
        <taxon>Planctomycetota</taxon>
        <taxon>Candidatus Uabimicrobiia</taxon>
        <taxon>Candidatus Uabimicrobiales</taxon>
        <taxon>Candidatus Uabimicrobiaceae</taxon>
        <taxon>Candidatus Uabimicrobium</taxon>
    </lineage>
</organism>